<organism evidence="1 2">
    <name type="scientific">Thalassoglobus polymorphus</name>
    <dbReference type="NCBI Taxonomy" id="2527994"/>
    <lineage>
        <taxon>Bacteria</taxon>
        <taxon>Pseudomonadati</taxon>
        <taxon>Planctomycetota</taxon>
        <taxon>Planctomycetia</taxon>
        <taxon>Planctomycetales</taxon>
        <taxon>Planctomycetaceae</taxon>
        <taxon>Thalassoglobus</taxon>
    </lineage>
</organism>
<gene>
    <name evidence="1" type="ORF">Mal48_33360</name>
</gene>
<dbReference type="EMBL" id="CP036267">
    <property type="protein sequence ID" value="QDT34077.1"/>
    <property type="molecule type" value="Genomic_DNA"/>
</dbReference>
<dbReference type="AlphaFoldDB" id="A0A517QR18"/>
<proteinExistence type="predicted"/>
<keyword evidence="2" id="KW-1185">Reference proteome</keyword>
<sequence length="76" mass="9325">MPSLLILRFSSFSIVWHTQANINSQFSKTLRILVQQAWESLISLARIENRYQCDRFRRWLYFYFCKINMQYVIPLM</sequence>
<reference evidence="1 2" key="1">
    <citation type="submission" date="2019-02" db="EMBL/GenBank/DDBJ databases">
        <title>Deep-cultivation of Planctomycetes and their phenomic and genomic characterization uncovers novel biology.</title>
        <authorList>
            <person name="Wiegand S."/>
            <person name="Jogler M."/>
            <person name="Boedeker C."/>
            <person name="Pinto D."/>
            <person name="Vollmers J."/>
            <person name="Rivas-Marin E."/>
            <person name="Kohn T."/>
            <person name="Peeters S.H."/>
            <person name="Heuer A."/>
            <person name="Rast P."/>
            <person name="Oberbeckmann S."/>
            <person name="Bunk B."/>
            <person name="Jeske O."/>
            <person name="Meyerdierks A."/>
            <person name="Storesund J.E."/>
            <person name="Kallscheuer N."/>
            <person name="Luecker S."/>
            <person name="Lage O.M."/>
            <person name="Pohl T."/>
            <person name="Merkel B.J."/>
            <person name="Hornburger P."/>
            <person name="Mueller R.-W."/>
            <person name="Bruemmer F."/>
            <person name="Labrenz M."/>
            <person name="Spormann A.M."/>
            <person name="Op den Camp H."/>
            <person name="Overmann J."/>
            <person name="Amann R."/>
            <person name="Jetten M.S.M."/>
            <person name="Mascher T."/>
            <person name="Medema M.H."/>
            <person name="Devos D.P."/>
            <person name="Kaster A.-K."/>
            <person name="Ovreas L."/>
            <person name="Rohde M."/>
            <person name="Galperin M.Y."/>
            <person name="Jogler C."/>
        </authorList>
    </citation>
    <scope>NUCLEOTIDE SEQUENCE [LARGE SCALE GENOMIC DNA]</scope>
    <source>
        <strain evidence="1 2">Mal48</strain>
    </source>
</reference>
<name>A0A517QR18_9PLAN</name>
<accession>A0A517QR18</accession>
<evidence type="ECO:0000313" key="1">
    <source>
        <dbReference type="EMBL" id="QDT34077.1"/>
    </source>
</evidence>
<protein>
    <submittedName>
        <fullName evidence="1">Uncharacterized protein</fullName>
    </submittedName>
</protein>
<dbReference type="KEGG" id="tpol:Mal48_33360"/>
<dbReference type="Proteomes" id="UP000315724">
    <property type="component" value="Chromosome"/>
</dbReference>
<evidence type="ECO:0000313" key="2">
    <source>
        <dbReference type="Proteomes" id="UP000315724"/>
    </source>
</evidence>